<keyword evidence="2" id="KW-0963">Cytoplasm</keyword>
<evidence type="ECO:0000256" key="5">
    <source>
        <dbReference type="ARBA" id="ARBA00022840"/>
    </source>
</evidence>
<proteinExistence type="inferred from homology"/>
<dbReference type="GO" id="GO:0007018">
    <property type="term" value="P:microtubule-based movement"/>
    <property type="evidence" value="ECO:0007669"/>
    <property type="project" value="InterPro"/>
</dbReference>
<dbReference type="InterPro" id="IPR027640">
    <property type="entry name" value="Kinesin-like_fam"/>
</dbReference>
<keyword evidence="14" id="KW-1185">Reference proteome</keyword>
<evidence type="ECO:0000256" key="7">
    <source>
        <dbReference type="ARBA" id="ARBA00023175"/>
    </source>
</evidence>
<name>A0A3Q1FM13_9TELE</name>
<sequence>IVVGTYVEIKRSDRIHQAMVTSLNEDNESVTVEWIENGDTKGKEIDLESIFALNPDVAPDEEIAPSPETPPPPTPVCVKGSKIAKNRRTIAPVKNDTPSRDNRQPQQPEPAPPPPAQQPAQPTQAQTQQQLQNRRKSNCVKEVEKLQEKRERRRLQQQELREKRAQEVDTTIPNYEIMYMIRDFRASLDYRPLTTADLQIEEHRICVCVRKRPLNKKLTMKDLDVITIPSKDVVMVHEPKQKVDLTRYLENQTFRFDYAFDDSTTNEMVYTMGGDFSGKNQDCSKGIYALARDVFLMLKKPNYKKLDLQVYATFFEIYSGKVFDLLNRKAKLRVLEDGKQQVQVVGLQEKEVKCTEDVLKLIEVGNSCTSGQTSANAHSSRSHAVFQIILRRKECIRALGRNKPHTPFRASKLTQVLRDSFIGENVKELTVDPNQVMEGGRPNIHTVNQLDLLDEDWLSISPQRDDLKLLCEQNQEEEVSPQLFTFHEAVSQLVEMEEQVLEDHRAVFQESIRWLEDEKVLLEMTEEVDYDVESYATQLEQILDQKIEILTELRDKVKSFRSALQEEEQASKQINPKRPRAL</sequence>
<dbReference type="InterPro" id="IPR054473">
    <property type="entry name" value="KIF2A-like_N"/>
</dbReference>
<dbReference type="GO" id="GO:0008017">
    <property type="term" value="F:microtubule binding"/>
    <property type="evidence" value="ECO:0007669"/>
    <property type="project" value="InterPro"/>
</dbReference>
<keyword evidence="5" id="KW-0067">ATP-binding</keyword>
<evidence type="ECO:0000256" key="1">
    <source>
        <dbReference type="ARBA" id="ARBA00004245"/>
    </source>
</evidence>
<keyword evidence="4" id="KW-0547">Nucleotide-binding</keyword>
<keyword evidence="8" id="KW-0206">Cytoskeleton</keyword>
<feature type="coiled-coil region" evidence="10">
    <location>
        <begin position="536"/>
        <end position="570"/>
    </location>
</feature>
<dbReference type="GO" id="GO:0005874">
    <property type="term" value="C:microtubule"/>
    <property type="evidence" value="ECO:0007669"/>
    <property type="project" value="UniProtKB-KW"/>
</dbReference>
<keyword evidence="3" id="KW-0493">Microtubule</keyword>
<dbReference type="PROSITE" id="PS50067">
    <property type="entry name" value="KINESIN_MOTOR_2"/>
    <property type="match status" value="2"/>
</dbReference>
<evidence type="ECO:0000256" key="9">
    <source>
        <dbReference type="PROSITE-ProRule" id="PRU00283"/>
    </source>
</evidence>
<reference evidence="13" key="2">
    <citation type="submission" date="2025-09" db="UniProtKB">
        <authorList>
            <consortium name="Ensembl"/>
        </authorList>
    </citation>
    <scope>IDENTIFICATION</scope>
</reference>
<dbReference type="PANTHER" id="PTHR47971:SF8">
    <property type="entry name" value="KINESIN-LIKE PROTEIN"/>
    <property type="match status" value="1"/>
</dbReference>
<dbReference type="SUPFAM" id="SSF52540">
    <property type="entry name" value="P-loop containing nucleoside triphosphate hydrolases"/>
    <property type="match status" value="1"/>
</dbReference>
<evidence type="ECO:0000313" key="13">
    <source>
        <dbReference type="Ensembl" id="ENSAPOP00000018173.1"/>
    </source>
</evidence>
<dbReference type="InterPro" id="IPR036961">
    <property type="entry name" value="Kinesin_motor_dom_sf"/>
</dbReference>
<keyword evidence="6 10" id="KW-0175">Coiled coil</keyword>
<dbReference type="Pfam" id="PF00225">
    <property type="entry name" value="Kinesin"/>
    <property type="match status" value="1"/>
</dbReference>
<feature type="domain" description="Kinesin motor" evidence="12">
    <location>
        <begin position="270"/>
        <end position="413"/>
    </location>
</feature>
<dbReference type="PANTHER" id="PTHR47971">
    <property type="entry name" value="KINESIN-RELATED PROTEIN 6"/>
    <property type="match status" value="1"/>
</dbReference>
<comment type="similarity">
    <text evidence="9">Belongs to the TRAFAC class myosin-kinesin ATPase superfamily. Kinesin family.</text>
</comment>
<feature type="compositionally biased region" description="Pro residues" evidence="11">
    <location>
        <begin position="107"/>
        <end position="117"/>
    </location>
</feature>
<dbReference type="GeneTree" id="ENSGT00940000155570"/>
<evidence type="ECO:0000256" key="4">
    <source>
        <dbReference type="ARBA" id="ARBA00022741"/>
    </source>
</evidence>
<evidence type="ECO:0000259" key="12">
    <source>
        <dbReference type="PROSITE" id="PS50067"/>
    </source>
</evidence>
<comment type="caution">
    <text evidence="9">Lacks conserved residue(s) required for the propagation of feature annotation.</text>
</comment>
<dbReference type="Gene3D" id="3.40.850.10">
    <property type="entry name" value="Kinesin motor domain"/>
    <property type="match status" value="2"/>
</dbReference>
<evidence type="ECO:0000256" key="3">
    <source>
        <dbReference type="ARBA" id="ARBA00022701"/>
    </source>
</evidence>
<organism evidence="13 14">
    <name type="scientific">Acanthochromis polyacanthus</name>
    <name type="common">spiny chromis</name>
    <dbReference type="NCBI Taxonomy" id="80966"/>
    <lineage>
        <taxon>Eukaryota</taxon>
        <taxon>Metazoa</taxon>
        <taxon>Chordata</taxon>
        <taxon>Craniata</taxon>
        <taxon>Vertebrata</taxon>
        <taxon>Euteleostomi</taxon>
        <taxon>Actinopterygii</taxon>
        <taxon>Neopterygii</taxon>
        <taxon>Teleostei</taxon>
        <taxon>Neoteleostei</taxon>
        <taxon>Acanthomorphata</taxon>
        <taxon>Ovalentaria</taxon>
        <taxon>Pomacentridae</taxon>
        <taxon>Acanthochromis</taxon>
    </lineage>
</organism>
<dbReference type="SMART" id="SM00129">
    <property type="entry name" value="KISc"/>
    <property type="match status" value="1"/>
</dbReference>
<feature type="compositionally biased region" description="Low complexity" evidence="11">
    <location>
        <begin position="118"/>
        <end position="130"/>
    </location>
</feature>
<evidence type="ECO:0000256" key="10">
    <source>
        <dbReference type="SAM" id="Coils"/>
    </source>
</evidence>
<dbReference type="Ensembl" id="ENSAPOT00000034334.1">
    <property type="protein sequence ID" value="ENSAPOP00000018173.1"/>
    <property type="gene ID" value="ENSAPOG00000021591.1"/>
</dbReference>
<keyword evidence="7" id="KW-0505">Motor protein</keyword>
<dbReference type="InterPro" id="IPR027417">
    <property type="entry name" value="P-loop_NTPase"/>
</dbReference>
<accession>A0A3Q1FM13</accession>
<dbReference type="GO" id="GO:0007019">
    <property type="term" value="P:microtubule depolymerization"/>
    <property type="evidence" value="ECO:0007669"/>
    <property type="project" value="TreeGrafter"/>
</dbReference>
<reference evidence="13" key="1">
    <citation type="submission" date="2025-08" db="UniProtKB">
        <authorList>
            <consortium name="Ensembl"/>
        </authorList>
    </citation>
    <scope>IDENTIFICATION</scope>
</reference>
<dbReference type="AlphaFoldDB" id="A0A3Q1FM13"/>
<dbReference type="GO" id="GO:0003777">
    <property type="term" value="F:microtubule motor activity"/>
    <property type="evidence" value="ECO:0007669"/>
    <property type="project" value="InterPro"/>
</dbReference>
<evidence type="ECO:0000256" key="8">
    <source>
        <dbReference type="ARBA" id="ARBA00023212"/>
    </source>
</evidence>
<comment type="subcellular location">
    <subcellularLocation>
        <location evidence="1">Cytoplasm</location>
        <location evidence="1">Cytoskeleton</location>
    </subcellularLocation>
</comment>
<protein>
    <submittedName>
        <fullName evidence="13">Kinesin family member 2A</fullName>
    </submittedName>
</protein>
<evidence type="ECO:0000256" key="6">
    <source>
        <dbReference type="ARBA" id="ARBA00023054"/>
    </source>
</evidence>
<feature type="domain" description="Kinesin motor" evidence="12">
    <location>
        <begin position="204"/>
        <end position="269"/>
    </location>
</feature>
<dbReference type="Proteomes" id="UP000257200">
    <property type="component" value="Unplaced"/>
</dbReference>
<dbReference type="InterPro" id="IPR001752">
    <property type="entry name" value="Kinesin_motor_dom"/>
</dbReference>
<feature type="region of interest" description="Disordered" evidence="11">
    <location>
        <begin position="58"/>
        <end position="139"/>
    </location>
</feature>
<evidence type="ECO:0000256" key="2">
    <source>
        <dbReference type="ARBA" id="ARBA00022490"/>
    </source>
</evidence>
<evidence type="ECO:0000313" key="14">
    <source>
        <dbReference type="Proteomes" id="UP000257200"/>
    </source>
</evidence>
<dbReference type="GO" id="GO:0005524">
    <property type="term" value="F:ATP binding"/>
    <property type="evidence" value="ECO:0007669"/>
    <property type="project" value="UniProtKB-KW"/>
</dbReference>
<dbReference type="Pfam" id="PF22923">
    <property type="entry name" value="KIF2A-like_1st"/>
    <property type="match status" value="1"/>
</dbReference>
<evidence type="ECO:0000256" key="11">
    <source>
        <dbReference type="SAM" id="MobiDB-lite"/>
    </source>
</evidence>